<dbReference type="OrthoDB" id="9791366at2"/>
<dbReference type="InterPro" id="IPR050266">
    <property type="entry name" value="AB_hydrolase_sf"/>
</dbReference>
<evidence type="ECO:0000256" key="1">
    <source>
        <dbReference type="ARBA" id="ARBA00022801"/>
    </source>
</evidence>
<dbReference type="PANTHER" id="PTHR43798:SF31">
    <property type="entry name" value="AB HYDROLASE SUPERFAMILY PROTEIN YCLE"/>
    <property type="match status" value="1"/>
</dbReference>
<evidence type="ECO:0000313" key="4">
    <source>
        <dbReference type="Proteomes" id="UP000596977"/>
    </source>
</evidence>
<dbReference type="InterPro" id="IPR000073">
    <property type="entry name" value="AB_hydrolase_1"/>
</dbReference>
<dbReference type="AlphaFoldDB" id="A0A916R8G7"/>
<feature type="domain" description="AB hydrolase-1" evidence="2">
    <location>
        <begin position="32"/>
        <end position="134"/>
    </location>
</feature>
<dbReference type="Pfam" id="PF00561">
    <property type="entry name" value="Abhydrolase_1"/>
    <property type="match status" value="1"/>
</dbReference>
<dbReference type="Proteomes" id="UP000596977">
    <property type="component" value="Unassembled WGS sequence"/>
</dbReference>
<dbReference type="EMBL" id="BMKB01000001">
    <property type="protein sequence ID" value="GGA41794.1"/>
    <property type="molecule type" value="Genomic_DNA"/>
</dbReference>
<dbReference type="InterPro" id="IPR000639">
    <property type="entry name" value="Epox_hydrolase-like"/>
</dbReference>
<dbReference type="GO" id="GO:0016020">
    <property type="term" value="C:membrane"/>
    <property type="evidence" value="ECO:0007669"/>
    <property type="project" value="TreeGrafter"/>
</dbReference>
<sequence length="288" mass="31370">MDAHTARFERHIAASDGVDLTWLDYGNEDGEAVVLCHGLAAGADQFDSDARYFAQAGYRVIVPDLRGHGRSGKAAPENAKSYSIARMGRDLLDIFDATGVRKVHYAGNSLGGILALYLIKDHPHRFATLTLFGTSPILRLPGKSGHLIPLGYKLAGAELAGKVAAVATTPNKKARPMIERLVKAFDPEVGKAIALSVARYDLLPNLLTFREPVQILRGDKDRAVNLALDPALKRLTHMPNLTVVEIRNAGHCVNLDQPDIFRTQLLEFWSARPDQPAGRAVMIAGPKR</sequence>
<proteinExistence type="predicted"/>
<dbReference type="RefSeq" id="WP_127073070.1">
    <property type="nucleotide sequence ID" value="NZ_BMKB01000001.1"/>
</dbReference>
<reference evidence="3 4" key="1">
    <citation type="journal article" date="2014" name="Int. J. Syst. Evol. Microbiol.">
        <title>Complete genome sequence of Corynebacterium casei LMG S-19264T (=DSM 44701T), isolated from a smear-ripened cheese.</title>
        <authorList>
            <consortium name="US DOE Joint Genome Institute (JGI-PGF)"/>
            <person name="Walter F."/>
            <person name="Albersmeier A."/>
            <person name="Kalinowski J."/>
            <person name="Ruckert C."/>
        </authorList>
    </citation>
    <scope>NUCLEOTIDE SEQUENCE [LARGE SCALE GENOMIC DNA]</scope>
    <source>
        <strain evidence="3 4">CGMCC 1.15896</strain>
    </source>
</reference>
<dbReference type="Gene3D" id="3.40.50.1820">
    <property type="entry name" value="alpha/beta hydrolase"/>
    <property type="match status" value="1"/>
</dbReference>
<gene>
    <name evidence="3" type="ORF">GCM10011499_09310</name>
</gene>
<dbReference type="PRINTS" id="PR00412">
    <property type="entry name" value="EPOXHYDRLASE"/>
</dbReference>
<keyword evidence="1" id="KW-0378">Hydrolase</keyword>
<dbReference type="PRINTS" id="PR00111">
    <property type="entry name" value="ABHYDROLASE"/>
</dbReference>
<dbReference type="InterPro" id="IPR029058">
    <property type="entry name" value="AB_hydrolase_fold"/>
</dbReference>
<dbReference type="GO" id="GO:0016787">
    <property type="term" value="F:hydrolase activity"/>
    <property type="evidence" value="ECO:0007669"/>
    <property type="project" value="UniProtKB-KW"/>
</dbReference>
<organism evidence="3 4">
    <name type="scientific">Pelagibacterium lentulum</name>
    <dbReference type="NCBI Taxonomy" id="2029865"/>
    <lineage>
        <taxon>Bacteria</taxon>
        <taxon>Pseudomonadati</taxon>
        <taxon>Pseudomonadota</taxon>
        <taxon>Alphaproteobacteria</taxon>
        <taxon>Hyphomicrobiales</taxon>
        <taxon>Devosiaceae</taxon>
        <taxon>Pelagibacterium</taxon>
    </lineage>
</organism>
<evidence type="ECO:0000313" key="3">
    <source>
        <dbReference type="EMBL" id="GGA41794.1"/>
    </source>
</evidence>
<keyword evidence="4" id="KW-1185">Reference proteome</keyword>
<dbReference type="PANTHER" id="PTHR43798">
    <property type="entry name" value="MONOACYLGLYCEROL LIPASE"/>
    <property type="match status" value="1"/>
</dbReference>
<evidence type="ECO:0000259" key="2">
    <source>
        <dbReference type="Pfam" id="PF00561"/>
    </source>
</evidence>
<comment type="caution">
    <text evidence="3">The sequence shown here is derived from an EMBL/GenBank/DDBJ whole genome shotgun (WGS) entry which is preliminary data.</text>
</comment>
<protein>
    <submittedName>
        <fullName evidence="3">3-oxoadipate enol-lactonase</fullName>
    </submittedName>
</protein>
<accession>A0A916R8G7</accession>
<name>A0A916R8G7_9HYPH</name>
<dbReference type="SUPFAM" id="SSF53474">
    <property type="entry name" value="alpha/beta-Hydrolases"/>
    <property type="match status" value="1"/>
</dbReference>